<feature type="compositionally biased region" description="Polar residues" evidence="1">
    <location>
        <begin position="28"/>
        <end position="43"/>
    </location>
</feature>
<feature type="non-terminal residue" evidence="2">
    <location>
        <position position="1"/>
    </location>
</feature>
<dbReference type="EMBL" id="CAJOBH010041920">
    <property type="protein sequence ID" value="CAF4333377.1"/>
    <property type="molecule type" value="Genomic_DNA"/>
</dbReference>
<evidence type="ECO:0000313" key="2">
    <source>
        <dbReference type="EMBL" id="CAF4333377.1"/>
    </source>
</evidence>
<name>A0A8S2UAF1_9BILA</name>
<evidence type="ECO:0000313" key="3">
    <source>
        <dbReference type="EMBL" id="CAF4443123.1"/>
    </source>
</evidence>
<sequence>SDILSDENASDISDNDEVEDDDEDLSPLNGSKQRQNDEQTTIGITANPSDLSLIVYNLLQRVRRLVRFIRKSSVLYRYIRNQIRLKN</sequence>
<dbReference type="Proteomes" id="UP000681967">
    <property type="component" value="Unassembled WGS sequence"/>
</dbReference>
<evidence type="ECO:0000313" key="4">
    <source>
        <dbReference type="Proteomes" id="UP000681967"/>
    </source>
</evidence>
<gene>
    <name evidence="2" type="ORF">BYL167_LOCUS28789</name>
    <name evidence="3" type="ORF">SMN809_LOCUS32365</name>
</gene>
<feature type="region of interest" description="Disordered" evidence="1">
    <location>
        <begin position="1"/>
        <end position="43"/>
    </location>
</feature>
<dbReference type="EMBL" id="CAJOBI010067582">
    <property type="protein sequence ID" value="CAF4443123.1"/>
    <property type="molecule type" value="Genomic_DNA"/>
</dbReference>
<dbReference type="Proteomes" id="UP000676336">
    <property type="component" value="Unassembled WGS sequence"/>
</dbReference>
<dbReference type="AlphaFoldDB" id="A0A8S2UAF1"/>
<comment type="caution">
    <text evidence="2">The sequence shown here is derived from an EMBL/GenBank/DDBJ whole genome shotgun (WGS) entry which is preliminary data.</text>
</comment>
<reference evidence="2" key="1">
    <citation type="submission" date="2021-02" db="EMBL/GenBank/DDBJ databases">
        <authorList>
            <person name="Nowell W R."/>
        </authorList>
    </citation>
    <scope>NUCLEOTIDE SEQUENCE</scope>
</reference>
<organism evidence="2 4">
    <name type="scientific">Rotaria magnacalcarata</name>
    <dbReference type="NCBI Taxonomy" id="392030"/>
    <lineage>
        <taxon>Eukaryota</taxon>
        <taxon>Metazoa</taxon>
        <taxon>Spiralia</taxon>
        <taxon>Gnathifera</taxon>
        <taxon>Rotifera</taxon>
        <taxon>Eurotatoria</taxon>
        <taxon>Bdelloidea</taxon>
        <taxon>Philodinida</taxon>
        <taxon>Philodinidae</taxon>
        <taxon>Rotaria</taxon>
    </lineage>
</organism>
<feature type="compositionally biased region" description="Acidic residues" evidence="1">
    <location>
        <begin position="1"/>
        <end position="25"/>
    </location>
</feature>
<feature type="non-terminal residue" evidence="2">
    <location>
        <position position="87"/>
    </location>
</feature>
<protein>
    <submittedName>
        <fullName evidence="2">Uncharacterized protein</fullName>
    </submittedName>
</protein>
<accession>A0A8S2UAF1</accession>
<evidence type="ECO:0000256" key="1">
    <source>
        <dbReference type="SAM" id="MobiDB-lite"/>
    </source>
</evidence>
<proteinExistence type="predicted"/>